<dbReference type="Gene3D" id="3.30.930.10">
    <property type="entry name" value="Bira Bifunctional Protein, Domain 2"/>
    <property type="match status" value="1"/>
</dbReference>
<dbReference type="PIRSF" id="PIRSF001529">
    <property type="entry name" value="Ser-tRNA-synth_IIa"/>
    <property type="match status" value="1"/>
</dbReference>
<evidence type="ECO:0000256" key="3">
    <source>
        <dbReference type="PIRSR" id="PIRSR001529-2"/>
    </source>
</evidence>
<evidence type="ECO:0000313" key="7">
    <source>
        <dbReference type="RefSeq" id="XP_052128521.1"/>
    </source>
</evidence>
<dbReference type="SUPFAM" id="SSF55681">
    <property type="entry name" value="Class II aaRS and biotin synthetases"/>
    <property type="match status" value="1"/>
</dbReference>
<dbReference type="GO" id="GO:0006434">
    <property type="term" value="P:seryl-tRNA aminoacylation"/>
    <property type="evidence" value="ECO:0007669"/>
    <property type="project" value="InterPro"/>
</dbReference>
<dbReference type="GO" id="GO:0005524">
    <property type="term" value="F:ATP binding"/>
    <property type="evidence" value="ECO:0007669"/>
    <property type="project" value="UniProtKB-KW"/>
</dbReference>
<dbReference type="AlphaFoldDB" id="A0A9C6X3K5"/>
<comment type="similarity">
    <text evidence="1">Belongs to the class-II aminoacyl-tRNA synthetase family. Type-1 seryl-tRNA synthetase subfamily.</text>
</comment>
<feature type="site" description="Important for serine binding" evidence="2">
    <location>
        <position position="430"/>
    </location>
</feature>
<accession>A0A9C6X3K5</accession>
<dbReference type="GO" id="GO:0004828">
    <property type="term" value="F:serine-tRNA ligase activity"/>
    <property type="evidence" value="ECO:0007669"/>
    <property type="project" value="InterPro"/>
</dbReference>
<dbReference type="PANTHER" id="PTHR11778">
    <property type="entry name" value="SERYL-TRNA SYNTHETASE"/>
    <property type="match status" value="1"/>
</dbReference>
<keyword evidence="4" id="KW-0175">Coiled coil</keyword>
<dbReference type="Proteomes" id="UP000504606">
    <property type="component" value="Unplaced"/>
</dbReference>
<protein>
    <submittedName>
        <fullName evidence="7">Serine--tRNA synthetase-like protein Slimp</fullName>
    </submittedName>
</protein>
<feature type="domain" description="Aminoacyl-tRNA synthetase class II (G/ P/ S/T)" evidence="5">
    <location>
        <begin position="279"/>
        <end position="443"/>
    </location>
</feature>
<dbReference type="InterPro" id="IPR045864">
    <property type="entry name" value="aa-tRNA-synth_II/BPL/LPL"/>
</dbReference>
<dbReference type="InterPro" id="IPR010978">
    <property type="entry name" value="tRNA-bd_arm"/>
</dbReference>
<dbReference type="SUPFAM" id="SSF46589">
    <property type="entry name" value="tRNA-binding arm"/>
    <property type="match status" value="1"/>
</dbReference>
<dbReference type="InterPro" id="IPR002317">
    <property type="entry name" value="Ser-tRNA-ligase_type_1"/>
</dbReference>
<evidence type="ECO:0000256" key="1">
    <source>
        <dbReference type="ARBA" id="ARBA00010728"/>
    </source>
</evidence>
<name>A0A9C6X3K5_FRAOC</name>
<evidence type="ECO:0000313" key="6">
    <source>
        <dbReference type="Proteomes" id="UP000504606"/>
    </source>
</evidence>
<keyword evidence="3" id="KW-0067">ATP-binding</keyword>
<dbReference type="Pfam" id="PF00587">
    <property type="entry name" value="tRNA-synt_2b"/>
    <property type="match status" value="1"/>
</dbReference>
<proteinExistence type="inferred from homology"/>
<evidence type="ECO:0000256" key="4">
    <source>
        <dbReference type="SAM" id="Coils"/>
    </source>
</evidence>
<dbReference type="OrthoDB" id="24683at2759"/>
<keyword evidence="3" id="KW-0547">Nucleotide-binding</keyword>
<dbReference type="GeneID" id="127748596"/>
<keyword evidence="6" id="KW-1185">Reference proteome</keyword>
<evidence type="ECO:0000256" key="2">
    <source>
        <dbReference type="PIRSR" id="PIRSR001529-1"/>
    </source>
</evidence>
<feature type="binding site" evidence="2">
    <location>
        <position position="329"/>
    </location>
    <ligand>
        <name>L-serine</name>
        <dbReference type="ChEBI" id="CHEBI:33384"/>
    </ligand>
</feature>
<gene>
    <name evidence="7" type="primary">LOC127748596</name>
</gene>
<feature type="binding site" evidence="3">
    <location>
        <begin position="394"/>
        <end position="397"/>
    </location>
    <ligand>
        <name>ATP</name>
        <dbReference type="ChEBI" id="CHEBI:30616"/>
    </ligand>
</feature>
<dbReference type="RefSeq" id="XP_052128521.1">
    <property type="nucleotide sequence ID" value="XM_052272561.1"/>
</dbReference>
<dbReference type="InterPro" id="IPR042103">
    <property type="entry name" value="SerRS_1_N_sf"/>
</dbReference>
<reference evidence="7" key="1">
    <citation type="submission" date="2025-08" db="UniProtKB">
        <authorList>
            <consortium name="RefSeq"/>
        </authorList>
    </citation>
    <scope>IDENTIFICATION</scope>
    <source>
        <tissue evidence="7">Whole organism</tissue>
    </source>
</reference>
<dbReference type="InterPro" id="IPR002314">
    <property type="entry name" value="aa-tRNA-synt_IIb"/>
</dbReference>
<evidence type="ECO:0000259" key="5">
    <source>
        <dbReference type="Pfam" id="PF00587"/>
    </source>
</evidence>
<feature type="coiled-coil region" evidence="4">
    <location>
        <begin position="117"/>
        <end position="144"/>
    </location>
</feature>
<dbReference type="KEGG" id="foc:127748596"/>
<organism evidence="6 7">
    <name type="scientific">Frankliniella occidentalis</name>
    <name type="common">Western flower thrips</name>
    <name type="synonym">Euthrips occidentalis</name>
    <dbReference type="NCBI Taxonomy" id="133901"/>
    <lineage>
        <taxon>Eukaryota</taxon>
        <taxon>Metazoa</taxon>
        <taxon>Ecdysozoa</taxon>
        <taxon>Arthropoda</taxon>
        <taxon>Hexapoda</taxon>
        <taxon>Insecta</taxon>
        <taxon>Pterygota</taxon>
        <taxon>Neoptera</taxon>
        <taxon>Paraneoptera</taxon>
        <taxon>Thysanoptera</taxon>
        <taxon>Terebrantia</taxon>
        <taxon>Thripoidea</taxon>
        <taxon>Thripidae</taxon>
        <taxon>Frankliniella</taxon>
    </lineage>
</organism>
<dbReference type="CTD" id="318604"/>
<sequence length="460" mass="51333">MFSQSARLLPVARSVQYTAAEKCRRGCTSSLYITGDLASESCIVLSPYVNLNRRFEDTEKLIKNLQSRGLTVDLPQLKSSWQQYENLKKFKLQLDSDKSANLVKFNAAKSSQKPKVLNDLKAELDKVKEKLNSVKKELWDVEKKAILGGLALPNDIHPETPLNDCEKIVHEFGVKPDTSSHSPSHIEIANKLGLIEYYDSSYYFLKDEAAQFEIGLSYLIQDKLKEIGFITMSNYDFGKSLVVEGVGLDPRDASSVFTLEKDSDSKDATARLHLVGGASLASFCAFHTKTVTNVKNLPLRYVAMGRHYNPNGDEELHGLFSTWQSSAVETFVAAADKEMAMEEFKSCLKEIIDLYETLGYHFRVVYLPPINLKPWESLRASIQMFSKNMAKYIEVGSLSLCDDYISQRLLICCETVPGKSAQFAHLISGTVVSVPRILGCILEYDSGGFKLPSEVLAAIA</sequence>
<dbReference type="Gene3D" id="1.10.287.40">
    <property type="entry name" value="Serine-tRNA synthetase, tRNA binding domain"/>
    <property type="match status" value="1"/>
</dbReference>